<dbReference type="Proteomes" id="UP001594351">
    <property type="component" value="Unassembled WGS sequence"/>
</dbReference>
<dbReference type="Gene3D" id="3.30.70.20">
    <property type="match status" value="1"/>
</dbReference>
<proteinExistence type="predicted"/>
<dbReference type="EMBL" id="JBHPBY010000035">
    <property type="protein sequence ID" value="MFC1849376.1"/>
    <property type="molecule type" value="Genomic_DNA"/>
</dbReference>
<comment type="caution">
    <text evidence="5">The sequence shown here is derived from an EMBL/GenBank/DDBJ whole genome shotgun (WGS) entry which is preliminary data.</text>
</comment>
<gene>
    <name evidence="5" type="ORF">ACFL27_04120</name>
</gene>
<evidence type="ECO:0000313" key="6">
    <source>
        <dbReference type="Proteomes" id="UP001594351"/>
    </source>
</evidence>
<accession>A0ABV6YTG0</accession>
<evidence type="ECO:0000256" key="3">
    <source>
        <dbReference type="ARBA" id="ARBA00023014"/>
    </source>
</evidence>
<dbReference type="InterPro" id="IPR057431">
    <property type="entry name" value="LdpA_Fe-S-bd"/>
</dbReference>
<keyword evidence="1" id="KW-0479">Metal-binding</keyword>
<organism evidence="5 6">
    <name type="scientific">candidate division CSSED10-310 bacterium</name>
    <dbReference type="NCBI Taxonomy" id="2855610"/>
    <lineage>
        <taxon>Bacteria</taxon>
        <taxon>Bacteria division CSSED10-310</taxon>
    </lineage>
</organism>
<dbReference type="SUPFAM" id="SSF54862">
    <property type="entry name" value="4Fe-4S ferredoxins"/>
    <property type="match status" value="1"/>
</dbReference>
<sequence>MARPLWFVSLLKRLFSGRYHMARLTKVPILGKIIDYLLFEGDDIIYLPKNRVIQVNIALSPLQETVLPSRVVEHFIMKSEYHWIMKACICRDASLCQHYPIDLGCLFLGEAVLKINPQLGSRVTKEAALEHVAHCREAGLIHLIGRNKLDTVWLGVGPGTKLLTICHCCPCCCLWRVVPYLDRSVSRKITKMPGVTVSVNEQCVGCGTCSEDICFVQAIRLSNNRAFIDENCRGCGRCVEICPQNAIQLALDEKQPVRTTIDRLAPLVDLE</sequence>
<keyword evidence="6" id="KW-1185">Reference proteome</keyword>
<reference evidence="5 6" key="1">
    <citation type="submission" date="2024-09" db="EMBL/GenBank/DDBJ databases">
        <title>Laminarin stimulates single cell rates of sulfate reduction while oxygen inhibits transcriptomic activity in coastal marine sediment.</title>
        <authorList>
            <person name="Lindsay M."/>
            <person name="Orcutt B."/>
            <person name="Emerson D."/>
            <person name="Stepanauskas R."/>
            <person name="D'Angelo T."/>
        </authorList>
    </citation>
    <scope>NUCLEOTIDE SEQUENCE [LARGE SCALE GENOMIC DNA]</scope>
    <source>
        <strain evidence="5">SAG AM-311-K15</strain>
    </source>
</reference>
<evidence type="ECO:0000256" key="1">
    <source>
        <dbReference type="ARBA" id="ARBA00022723"/>
    </source>
</evidence>
<dbReference type="InterPro" id="IPR017896">
    <property type="entry name" value="4Fe4S_Fe-S-bd"/>
</dbReference>
<evidence type="ECO:0000313" key="5">
    <source>
        <dbReference type="EMBL" id="MFC1849376.1"/>
    </source>
</evidence>
<feature type="domain" description="4Fe-4S ferredoxin-type" evidence="4">
    <location>
        <begin position="224"/>
        <end position="252"/>
    </location>
</feature>
<evidence type="ECO:0000259" key="4">
    <source>
        <dbReference type="PROSITE" id="PS51379"/>
    </source>
</evidence>
<keyword evidence="2" id="KW-0408">Iron</keyword>
<keyword evidence="3" id="KW-0411">Iron-sulfur</keyword>
<dbReference type="InterPro" id="IPR017900">
    <property type="entry name" value="4Fe4S_Fe_S_CS"/>
</dbReference>
<feature type="domain" description="4Fe-4S ferredoxin-type" evidence="4">
    <location>
        <begin position="193"/>
        <end position="223"/>
    </location>
</feature>
<evidence type="ECO:0000256" key="2">
    <source>
        <dbReference type="ARBA" id="ARBA00023004"/>
    </source>
</evidence>
<name>A0ABV6YTG0_UNCC1</name>
<dbReference type="PROSITE" id="PS51379">
    <property type="entry name" value="4FE4S_FER_2"/>
    <property type="match status" value="2"/>
</dbReference>
<dbReference type="PROSITE" id="PS00198">
    <property type="entry name" value="4FE4S_FER_1"/>
    <property type="match status" value="1"/>
</dbReference>
<dbReference type="Pfam" id="PF25160">
    <property type="entry name" value="LdpA_Fe-S-bd"/>
    <property type="match status" value="1"/>
</dbReference>
<protein>
    <submittedName>
        <fullName evidence="5">Indolepyruvate ferredoxin oxidoreductase subunit alpha</fullName>
    </submittedName>
</protein>